<sequence length="162" mass="19191">MTIQLSFLPKIDRAATQEKLEGILESVRIYKQFGMMRKEMKVTPSYERREHGPTHTVGKQLEDVAISNIQQRKREEWLEKMAFRVEQALSRFGNSSVGNNQRDIIVKRYLEDEDVCDYMVYNEIGMSERTYRRMKAKAFYKLAFALRLEVYETEKQYAGDDL</sequence>
<dbReference type="Proteomes" id="UP000092743">
    <property type="component" value="Chromosome"/>
</dbReference>
<dbReference type="RefSeq" id="WP_065485652.1">
    <property type="nucleotide sequence ID" value="NZ_CP015350.1"/>
</dbReference>
<gene>
    <name evidence="1" type="ORF">BT246_56780</name>
</gene>
<proteinExistence type="predicted"/>
<dbReference type="InterPro" id="IPR006524">
    <property type="entry name" value="ArpU-like"/>
</dbReference>
<evidence type="ECO:0008006" key="3">
    <source>
        <dbReference type="Google" id="ProtNLM"/>
    </source>
</evidence>
<accession>A0A9W3SGE7</accession>
<reference evidence="1 2" key="1">
    <citation type="submission" date="2016-04" db="EMBL/GenBank/DDBJ databases">
        <title>High quality genome of the nematocidal Bacillus thuringiensis MYBT18246.</title>
        <authorList>
            <person name="Hollensteiner J."/>
            <person name="Poehlein A."/>
            <person name="Sproeer C."/>
            <person name="Bunk B."/>
            <person name="Rosenstiel P."/>
            <person name="Schulenburg H."/>
            <person name="Liesegang H."/>
        </authorList>
    </citation>
    <scope>NUCLEOTIDE SEQUENCE [LARGE SCALE GENOMIC DNA]</scope>
    <source>
        <strain evidence="1 2">MYBT18246</strain>
    </source>
</reference>
<dbReference type="NCBIfam" id="TIGR01637">
    <property type="entry name" value="phage_arpU"/>
    <property type="match status" value="1"/>
</dbReference>
<protein>
    <recommendedName>
        <fullName evidence="3">ArpU family transcriptional regulator</fullName>
    </recommendedName>
</protein>
<name>A0A9W3SGE7_BACTU</name>
<dbReference type="AlphaFoldDB" id="A0A9W3SGE7"/>
<evidence type="ECO:0000313" key="2">
    <source>
        <dbReference type="Proteomes" id="UP000092743"/>
    </source>
</evidence>
<organism evidence="1 2">
    <name type="scientific">Bacillus thuringiensis</name>
    <dbReference type="NCBI Taxonomy" id="1428"/>
    <lineage>
        <taxon>Bacteria</taxon>
        <taxon>Bacillati</taxon>
        <taxon>Bacillota</taxon>
        <taxon>Bacilli</taxon>
        <taxon>Bacillales</taxon>
        <taxon>Bacillaceae</taxon>
        <taxon>Bacillus</taxon>
        <taxon>Bacillus cereus group</taxon>
    </lineage>
</organism>
<evidence type="ECO:0000313" key="1">
    <source>
        <dbReference type="EMBL" id="ANS50976.1"/>
    </source>
</evidence>
<dbReference type="EMBL" id="CP015350">
    <property type="protein sequence ID" value="ANS50976.1"/>
    <property type="molecule type" value="Genomic_DNA"/>
</dbReference>